<dbReference type="Pfam" id="PF05193">
    <property type="entry name" value="Peptidase_M16_C"/>
    <property type="match status" value="1"/>
</dbReference>
<dbReference type="GO" id="GO:0046872">
    <property type="term" value="F:metal ion binding"/>
    <property type="evidence" value="ECO:0007669"/>
    <property type="project" value="UniProtKB-KW"/>
</dbReference>
<keyword evidence="9" id="KW-0732">Signal</keyword>
<dbReference type="PANTHER" id="PTHR43690">
    <property type="entry name" value="NARDILYSIN"/>
    <property type="match status" value="1"/>
</dbReference>
<dbReference type="MEROPS" id="M16.019"/>
<keyword evidence="5" id="KW-0378">Hydrolase</keyword>
<evidence type="ECO:0000256" key="4">
    <source>
        <dbReference type="ARBA" id="ARBA00022723"/>
    </source>
</evidence>
<proteinExistence type="inferred from homology"/>
<keyword evidence="6" id="KW-0862">Zinc</keyword>
<evidence type="ECO:0000313" key="12">
    <source>
        <dbReference type="EMBL" id="ABE49002.1"/>
    </source>
</evidence>
<dbReference type="eggNOG" id="COG0612">
    <property type="taxonomic scope" value="Bacteria"/>
</dbReference>
<evidence type="ECO:0000256" key="9">
    <source>
        <dbReference type="SAM" id="SignalP"/>
    </source>
</evidence>
<accession>Q1H3D5</accession>
<dbReference type="InterPro" id="IPR011249">
    <property type="entry name" value="Metalloenz_LuxS/M16"/>
</dbReference>
<feature type="signal peptide" evidence="9">
    <location>
        <begin position="1"/>
        <end position="37"/>
    </location>
</feature>
<keyword evidence="4" id="KW-0479">Metal-binding</keyword>
<feature type="domain" description="Peptidase M16 N-terminal" evidence="10">
    <location>
        <begin position="50"/>
        <end position="196"/>
    </location>
</feature>
<dbReference type="GO" id="GO:0006508">
    <property type="term" value="P:proteolysis"/>
    <property type="evidence" value="ECO:0007669"/>
    <property type="project" value="UniProtKB-KW"/>
</dbReference>
<comment type="cofactor">
    <cofactor evidence="1">
        <name>Zn(2+)</name>
        <dbReference type="ChEBI" id="CHEBI:29105"/>
    </cofactor>
</comment>
<dbReference type="PROSITE" id="PS00143">
    <property type="entry name" value="INSULINASE"/>
    <property type="match status" value="1"/>
</dbReference>
<comment type="similarity">
    <text evidence="2 8">Belongs to the peptidase M16 family.</text>
</comment>
<evidence type="ECO:0000259" key="11">
    <source>
        <dbReference type="Pfam" id="PF05193"/>
    </source>
</evidence>
<dbReference type="InterPro" id="IPR001431">
    <property type="entry name" value="Pept_M16_Zn_BS"/>
</dbReference>
<gene>
    <name evidence="12" type="ordered locus">Mfla_0734</name>
</gene>
<name>Q1H3D5_METFK</name>
<evidence type="ECO:0000256" key="7">
    <source>
        <dbReference type="ARBA" id="ARBA00023049"/>
    </source>
</evidence>
<evidence type="ECO:0000313" key="13">
    <source>
        <dbReference type="Proteomes" id="UP000002440"/>
    </source>
</evidence>
<dbReference type="AlphaFoldDB" id="Q1H3D5"/>
<dbReference type="InterPro" id="IPR011765">
    <property type="entry name" value="Pept_M16_N"/>
</dbReference>
<evidence type="ECO:0000256" key="6">
    <source>
        <dbReference type="ARBA" id="ARBA00022833"/>
    </source>
</evidence>
<protein>
    <submittedName>
        <fullName evidence="12">Peptidase PpqF, involved in biosynthesis of pyrroloquinoline quinone</fullName>
    </submittedName>
</protein>
<dbReference type="Pfam" id="PF00675">
    <property type="entry name" value="Peptidase_M16"/>
    <property type="match status" value="1"/>
</dbReference>
<dbReference type="STRING" id="265072.Mfla_0734"/>
<dbReference type="SUPFAM" id="SSF63411">
    <property type="entry name" value="LuxS/MPP-like metallohydrolase"/>
    <property type="match status" value="2"/>
</dbReference>
<feature type="chain" id="PRO_5004189921" evidence="9">
    <location>
        <begin position="38"/>
        <end position="470"/>
    </location>
</feature>
<dbReference type="EMBL" id="CP000284">
    <property type="protein sequence ID" value="ABE49002.1"/>
    <property type="molecule type" value="Genomic_DNA"/>
</dbReference>
<dbReference type="InterPro" id="IPR050626">
    <property type="entry name" value="Peptidase_M16"/>
</dbReference>
<keyword evidence="13" id="KW-1185">Reference proteome</keyword>
<evidence type="ECO:0000256" key="2">
    <source>
        <dbReference type="ARBA" id="ARBA00007261"/>
    </source>
</evidence>
<evidence type="ECO:0000256" key="1">
    <source>
        <dbReference type="ARBA" id="ARBA00001947"/>
    </source>
</evidence>
<dbReference type="HOGENOM" id="CLU_009902_1_0_4"/>
<evidence type="ECO:0000256" key="3">
    <source>
        <dbReference type="ARBA" id="ARBA00022670"/>
    </source>
</evidence>
<evidence type="ECO:0000256" key="8">
    <source>
        <dbReference type="RuleBase" id="RU004447"/>
    </source>
</evidence>
<dbReference type="Proteomes" id="UP000002440">
    <property type="component" value="Chromosome"/>
</dbReference>
<keyword evidence="7" id="KW-0482">Metalloprotease</keyword>
<dbReference type="InterPro" id="IPR007863">
    <property type="entry name" value="Peptidase_M16_C"/>
</dbReference>
<dbReference type="GO" id="GO:0004222">
    <property type="term" value="F:metalloendopeptidase activity"/>
    <property type="evidence" value="ECO:0007669"/>
    <property type="project" value="InterPro"/>
</dbReference>
<sequence>MVEAIKNRPMLADRSRWGGAASALLYIALACMPQAQAAETHEFKLDNGMRVIVQEDHRAPVVVSQVWYRAGSVDEVNGKTGVAHVLEHMMFKGTKTVPPGQFSRLIAAAGGRENAFTGTDYTAYYQQLEKSKLPLAIRLEADRMANLELTEEEFSKEIKVVMEERRWRTDDKPQGMLNEQFNAVAYHAHPYGRPIVGWMNDLENMTVADAREWYQTWYTPSNAILVVVGDVDPQAVYKLAKQHFGKIKPHALPPRKPQVEPKQIGERRIVVKVPAELPYVRLGFHVPVLQDADKDWEPYALEILAGVLDGHASARLNQNLVRQKQLAVEVGAGYDLIQRGQVGLFELEGTPSEGRTVAELEEALLNEVERIKQEGVTEEELQRVKAQVIAADVYQRDSMFYQAMQIGRLETTGFSWRTLKHYPARLQAVTPQQVQDVARKYLVKDGMTVAILDPQPIDPNAKPKGKPYAH</sequence>
<organism evidence="12 13">
    <name type="scientific">Methylobacillus flagellatus (strain ATCC 51484 / DSM 6875 / VKM B-1610 / KT)</name>
    <dbReference type="NCBI Taxonomy" id="265072"/>
    <lineage>
        <taxon>Bacteria</taxon>
        <taxon>Pseudomonadati</taxon>
        <taxon>Pseudomonadota</taxon>
        <taxon>Betaproteobacteria</taxon>
        <taxon>Nitrosomonadales</taxon>
        <taxon>Methylophilaceae</taxon>
        <taxon>Methylobacillus</taxon>
    </lineage>
</organism>
<reference evidence="12 13" key="1">
    <citation type="submission" date="2006-03" db="EMBL/GenBank/DDBJ databases">
        <title>Complete sequence of Methylobacillus flagellatus KT.</title>
        <authorList>
            <consortium name="US DOE Joint Genome Institute"/>
            <person name="Copeland A."/>
            <person name="Lucas S."/>
            <person name="Lapidus A."/>
            <person name="Barry K."/>
            <person name="Detter J.C."/>
            <person name="Glavina del Rio T."/>
            <person name="Hammon N."/>
            <person name="Israni S."/>
            <person name="Dalin E."/>
            <person name="Tice H."/>
            <person name="Pitluck S."/>
            <person name="Brettin T."/>
            <person name="Bruce D."/>
            <person name="Han C."/>
            <person name="Tapia R."/>
            <person name="Saunders E."/>
            <person name="Gilna P."/>
            <person name="Schmutz J."/>
            <person name="Larimer F."/>
            <person name="Land M."/>
            <person name="Kyrpides N."/>
            <person name="Anderson I."/>
            <person name="Richardson P."/>
        </authorList>
    </citation>
    <scope>NUCLEOTIDE SEQUENCE [LARGE SCALE GENOMIC DNA]</scope>
    <source>
        <strain evidence="13">KT / ATCC 51484 / DSM 6875</strain>
    </source>
</reference>
<feature type="domain" description="Peptidase M16 C-terminal" evidence="11">
    <location>
        <begin position="205"/>
        <end position="387"/>
    </location>
</feature>
<keyword evidence="3" id="KW-0645">Protease</keyword>
<dbReference type="Gene3D" id="3.30.830.10">
    <property type="entry name" value="Metalloenzyme, LuxS/M16 peptidase-like"/>
    <property type="match status" value="2"/>
</dbReference>
<dbReference type="KEGG" id="mfa:Mfla_0734"/>
<dbReference type="PROSITE" id="PS51257">
    <property type="entry name" value="PROKAR_LIPOPROTEIN"/>
    <property type="match status" value="1"/>
</dbReference>
<evidence type="ECO:0000259" key="10">
    <source>
        <dbReference type="Pfam" id="PF00675"/>
    </source>
</evidence>
<evidence type="ECO:0000256" key="5">
    <source>
        <dbReference type="ARBA" id="ARBA00022801"/>
    </source>
</evidence>
<dbReference type="PANTHER" id="PTHR43690:SF17">
    <property type="entry name" value="PROTEIN YHJJ"/>
    <property type="match status" value="1"/>
</dbReference>